<feature type="binding site" evidence="13">
    <location>
        <position position="320"/>
    </location>
    <ligand>
        <name>S-adenosyl-L-methionine</name>
        <dbReference type="ChEBI" id="CHEBI:59789"/>
    </ligand>
</feature>
<dbReference type="FunFam" id="3.30.70.1170:FF:000002">
    <property type="entry name" value="Ribosomal RNA small subunit methyltransferase B"/>
    <property type="match status" value="1"/>
</dbReference>
<comment type="similarity">
    <text evidence="13">Belongs to the class I-like SAM-binding methyltransferase superfamily. RsmB/NOP family.</text>
</comment>
<dbReference type="InterPro" id="IPR035926">
    <property type="entry name" value="NusB-like_sf"/>
</dbReference>
<dbReference type="InterPro" id="IPR049560">
    <property type="entry name" value="MeTrfase_RsmB-F_NOP2_cat"/>
</dbReference>
<reference evidence="15 16" key="1">
    <citation type="journal article" date="2014" name="J Genomics">
        <title>Draft Genome Sequence of the Extremely Halophilic Phototrophic Purple Sulfur Bacterium Halorhodospira halochloris.</title>
        <authorList>
            <person name="Singh K.S."/>
            <person name="Kirksey J."/>
            <person name="Hoff W.D."/>
            <person name="Deole R."/>
        </authorList>
    </citation>
    <scope>NUCLEOTIDE SEQUENCE [LARGE SCALE GENOMIC DNA]</scope>
    <source>
        <strain evidence="15 16">A</strain>
    </source>
</reference>
<evidence type="ECO:0000256" key="13">
    <source>
        <dbReference type="PROSITE-ProRule" id="PRU01023"/>
    </source>
</evidence>
<dbReference type="AlphaFoldDB" id="W8KM24"/>
<evidence type="ECO:0000256" key="9">
    <source>
        <dbReference type="ARBA" id="ARBA00022884"/>
    </source>
</evidence>
<dbReference type="HOGENOM" id="CLU_005316_0_4_6"/>
<dbReference type="PATRIC" id="fig|1354791.3.peg.2917"/>
<name>W8KM24_9GAMM</name>
<evidence type="ECO:0000256" key="2">
    <source>
        <dbReference type="ARBA" id="ARBA00004496"/>
    </source>
</evidence>
<feature type="domain" description="SAM-dependent MTase RsmB/NOP-type" evidence="14">
    <location>
        <begin position="161"/>
        <end position="431"/>
    </location>
</feature>
<keyword evidence="8 13" id="KW-0949">S-adenosyl-L-methionine</keyword>
<dbReference type="Gene3D" id="3.40.50.150">
    <property type="entry name" value="Vaccinia Virus protein VP39"/>
    <property type="match status" value="1"/>
</dbReference>
<dbReference type="GO" id="GO:0006355">
    <property type="term" value="P:regulation of DNA-templated transcription"/>
    <property type="evidence" value="ECO:0007669"/>
    <property type="project" value="InterPro"/>
</dbReference>
<dbReference type="InterPro" id="IPR004573">
    <property type="entry name" value="rRNA_ssu_MeTfrase_B"/>
</dbReference>
<dbReference type="PROSITE" id="PS51686">
    <property type="entry name" value="SAM_MT_RSMB_NOP"/>
    <property type="match status" value="1"/>
</dbReference>
<dbReference type="NCBIfam" id="TIGR00563">
    <property type="entry name" value="rsmB"/>
    <property type="match status" value="1"/>
</dbReference>
<gene>
    <name evidence="15" type="ORF">M911_01115</name>
</gene>
<keyword evidence="6 13" id="KW-0489">Methyltransferase</keyword>
<evidence type="ECO:0000256" key="6">
    <source>
        <dbReference type="ARBA" id="ARBA00022603"/>
    </source>
</evidence>
<keyword evidence="5" id="KW-0698">rRNA processing</keyword>
<dbReference type="Pfam" id="PF01029">
    <property type="entry name" value="NusB"/>
    <property type="match status" value="1"/>
</dbReference>
<dbReference type="KEGG" id="hhc:M911_01115"/>
<dbReference type="GO" id="GO:0009383">
    <property type="term" value="F:rRNA (cytosine-C5-)-methyltransferase activity"/>
    <property type="evidence" value="ECO:0007669"/>
    <property type="project" value="TreeGrafter"/>
</dbReference>
<dbReference type="PANTHER" id="PTHR22807">
    <property type="entry name" value="NOP2 YEAST -RELATED NOL1/NOP2/FMU SUN DOMAIN-CONTAINING"/>
    <property type="match status" value="1"/>
</dbReference>
<evidence type="ECO:0000256" key="11">
    <source>
        <dbReference type="ARBA" id="ARBA00031088"/>
    </source>
</evidence>
<sequence>MSPREAALKVLLRVLKDGASLSDALPHHLQQVPPRDRGLTQALCYGTLRWHRRLQAMLDGWMDKPLRGRDQDVACALLMGLFEMQYMNTPDYAVIQQTADLGRSLRKRWAVGLINGVLRRAQREGEARGQQVDASPAVRHALPDWLFARLQRAYGDDTDRLCQAMNAHPPMTLRVNLHRGSRQDYQARLERQGVQAQPHEHVPSALTLSEPVAVEALPGFQDGEVSVQDAAAQLAAPLLDCRPGQRVLDACAAPGGKTLHLLEHAGGDLDVTALDAHAGRLERVRENLERGRYQAHLVSGDGAEPDHWHQGAPYDRILLDVPCSATGVIRRHPDIKLLRRDADIPALAAEQARLLRALWPLLAPGGMLLYVTCSLLPDENALTVAQFLQDEPSASESPLQAPWGRAQVAGRQILSGDQGMDGFYYARLIKH</sequence>
<evidence type="ECO:0000256" key="7">
    <source>
        <dbReference type="ARBA" id="ARBA00022679"/>
    </source>
</evidence>
<evidence type="ECO:0000256" key="3">
    <source>
        <dbReference type="ARBA" id="ARBA00012140"/>
    </source>
</evidence>
<dbReference type="GO" id="GO:0003723">
    <property type="term" value="F:RNA binding"/>
    <property type="evidence" value="ECO:0007669"/>
    <property type="project" value="UniProtKB-UniRule"/>
</dbReference>
<evidence type="ECO:0000256" key="1">
    <source>
        <dbReference type="ARBA" id="ARBA00002724"/>
    </source>
</evidence>
<evidence type="ECO:0000259" key="14">
    <source>
        <dbReference type="PROSITE" id="PS51686"/>
    </source>
</evidence>
<comment type="function">
    <text evidence="1">Specifically methylates the cytosine at position 967 (m5C967) of 16S rRNA.</text>
</comment>
<keyword evidence="16" id="KW-1185">Reference proteome</keyword>
<dbReference type="SUPFAM" id="SSF53335">
    <property type="entry name" value="S-adenosyl-L-methionine-dependent methyltransferases"/>
    <property type="match status" value="1"/>
</dbReference>
<dbReference type="RefSeq" id="WP_025280344.1">
    <property type="nucleotide sequence ID" value="NZ_CP007268.1"/>
</dbReference>
<keyword evidence="9 13" id="KW-0694">RNA-binding</keyword>
<comment type="catalytic activity">
    <reaction evidence="12">
        <text>cytidine(967) in 16S rRNA + S-adenosyl-L-methionine = 5-methylcytidine(967) in 16S rRNA + S-adenosyl-L-homocysteine + H(+)</text>
        <dbReference type="Rhea" id="RHEA:42748"/>
        <dbReference type="Rhea" id="RHEA-COMP:10219"/>
        <dbReference type="Rhea" id="RHEA-COMP:10220"/>
        <dbReference type="ChEBI" id="CHEBI:15378"/>
        <dbReference type="ChEBI" id="CHEBI:57856"/>
        <dbReference type="ChEBI" id="CHEBI:59789"/>
        <dbReference type="ChEBI" id="CHEBI:74483"/>
        <dbReference type="ChEBI" id="CHEBI:82748"/>
        <dbReference type="EC" id="2.1.1.176"/>
    </reaction>
</comment>
<proteinExistence type="inferred from homology"/>
<dbReference type="InterPro" id="IPR054728">
    <property type="entry name" value="RsmB-like_ferredoxin"/>
</dbReference>
<evidence type="ECO:0000256" key="10">
    <source>
        <dbReference type="ARBA" id="ARBA00030399"/>
    </source>
</evidence>
<accession>W8KM24</accession>
<organism evidence="15 16">
    <name type="scientific">Ectothiorhodospira haloalkaliphila</name>
    <dbReference type="NCBI Taxonomy" id="421628"/>
    <lineage>
        <taxon>Bacteria</taxon>
        <taxon>Pseudomonadati</taxon>
        <taxon>Pseudomonadota</taxon>
        <taxon>Gammaproteobacteria</taxon>
        <taxon>Chromatiales</taxon>
        <taxon>Ectothiorhodospiraceae</taxon>
        <taxon>Ectothiorhodospira</taxon>
    </lineage>
</organism>
<evidence type="ECO:0000256" key="12">
    <source>
        <dbReference type="ARBA" id="ARBA00047283"/>
    </source>
</evidence>
<keyword evidence="4" id="KW-0963">Cytoplasm</keyword>
<dbReference type="InterPro" id="IPR023267">
    <property type="entry name" value="RCMT"/>
</dbReference>
<dbReference type="PANTHER" id="PTHR22807:SF61">
    <property type="entry name" value="NOL1_NOP2_SUN FAMILY PROTEIN _ ANTITERMINATION NUSB DOMAIN-CONTAINING PROTEIN"/>
    <property type="match status" value="1"/>
</dbReference>
<evidence type="ECO:0000256" key="8">
    <source>
        <dbReference type="ARBA" id="ARBA00022691"/>
    </source>
</evidence>
<dbReference type="FunFam" id="3.40.50.150:FF:000022">
    <property type="entry name" value="Ribosomal RNA small subunit methyltransferase B"/>
    <property type="match status" value="1"/>
</dbReference>
<feature type="binding site" evidence="13">
    <location>
        <position position="301"/>
    </location>
    <ligand>
        <name>S-adenosyl-L-methionine</name>
        <dbReference type="ChEBI" id="CHEBI:59789"/>
    </ligand>
</feature>
<dbReference type="InterPro" id="IPR001678">
    <property type="entry name" value="MeTrfase_RsmB-F_NOP2_dom"/>
</dbReference>
<reference evidence="16" key="2">
    <citation type="submission" date="2014-02" db="EMBL/GenBank/DDBJ databases">
        <title>Draft Genome Sequence of extremely halophilic bacteria Halorhodospira halochloris.</title>
        <authorList>
            <person name="Singh K.S."/>
        </authorList>
    </citation>
    <scope>NUCLEOTIDE SEQUENCE [LARGE SCALE GENOMIC DNA]</scope>
    <source>
        <strain evidence="16">A</strain>
    </source>
</reference>
<dbReference type="EC" id="2.1.1.176" evidence="3"/>
<dbReference type="PRINTS" id="PR02008">
    <property type="entry name" value="RCMTFAMILY"/>
</dbReference>
<dbReference type="GO" id="GO:0070475">
    <property type="term" value="P:rRNA base methylation"/>
    <property type="evidence" value="ECO:0007669"/>
    <property type="project" value="TreeGrafter"/>
</dbReference>
<dbReference type="EMBL" id="CP007268">
    <property type="protein sequence ID" value="AHK78032.1"/>
    <property type="molecule type" value="Genomic_DNA"/>
</dbReference>
<evidence type="ECO:0000313" key="16">
    <source>
        <dbReference type="Proteomes" id="UP000019442"/>
    </source>
</evidence>
<dbReference type="GO" id="GO:0005829">
    <property type="term" value="C:cytosol"/>
    <property type="evidence" value="ECO:0007669"/>
    <property type="project" value="TreeGrafter"/>
</dbReference>
<dbReference type="Pfam" id="PF01189">
    <property type="entry name" value="Methyltr_RsmB-F"/>
    <property type="match status" value="1"/>
</dbReference>
<dbReference type="OrthoDB" id="9810297at2"/>
<dbReference type="Gene3D" id="1.10.940.10">
    <property type="entry name" value="NusB-like"/>
    <property type="match status" value="1"/>
</dbReference>
<dbReference type="Gene3D" id="3.30.70.1170">
    <property type="entry name" value="Sun protein, domain 3"/>
    <property type="match status" value="1"/>
</dbReference>
<dbReference type="NCBIfam" id="NF008149">
    <property type="entry name" value="PRK10901.1"/>
    <property type="match status" value="1"/>
</dbReference>
<feature type="active site" description="Nucleophile" evidence="13">
    <location>
        <position position="373"/>
    </location>
</feature>
<evidence type="ECO:0000313" key="15">
    <source>
        <dbReference type="EMBL" id="AHK78032.1"/>
    </source>
</evidence>
<evidence type="ECO:0000256" key="4">
    <source>
        <dbReference type="ARBA" id="ARBA00022490"/>
    </source>
</evidence>
<dbReference type="Pfam" id="PF22458">
    <property type="entry name" value="RsmF-B_ferredox"/>
    <property type="match status" value="1"/>
</dbReference>
<feature type="binding site" evidence="13">
    <location>
        <begin position="251"/>
        <end position="257"/>
    </location>
    <ligand>
        <name>S-adenosyl-L-methionine</name>
        <dbReference type="ChEBI" id="CHEBI:59789"/>
    </ligand>
</feature>
<evidence type="ECO:0000256" key="5">
    <source>
        <dbReference type="ARBA" id="ARBA00022552"/>
    </source>
</evidence>
<keyword evidence="7 13" id="KW-0808">Transferase</keyword>
<dbReference type="InterPro" id="IPR029063">
    <property type="entry name" value="SAM-dependent_MTases_sf"/>
</dbReference>
<dbReference type="Proteomes" id="UP000019442">
    <property type="component" value="Chromosome"/>
</dbReference>
<dbReference type="InterPro" id="IPR006027">
    <property type="entry name" value="NusB_RsmB_TIM44"/>
</dbReference>
<comment type="subcellular location">
    <subcellularLocation>
        <location evidence="2">Cytoplasm</location>
    </subcellularLocation>
</comment>
<protein>
    <recommendedName>
        <fullName evidence="3">16S rRNA (cytosine(967)-C(5))-methyltransferase</fullName>
        <ecNumber evidence="3">2.1.1.176</ecNumber>
    </recommendedName>
    <alternativeName>
        <fullName evidence="10">16S rRNA m5C967 methyltransferase</fullName>
    </alternativeName>
    <alternativeName>
        <fullName evidence="11">rRNA (cytosine-C(5)-)-methyltransferase RsmB</fullName>
    </alternativeName>
</protein>
<dbReference type="SUPFAM" id="SSF48013">
    <property type="entry name" value="NusB-like"/>
    <property type="match status" value="1"/>
</dbReference>
<feature type="binding site" evidence="13">
    <location>
        <position position="275"/>
    </location>
    <ligand>
        <name>S-adenosyl-L-methionine</name>
        <dbReference type="ChEBI" id="CHEBI:59789"/>
    </ligand>
</feature>
<dbReference type="CDD" id="cd02440">
    <property type="entry name" value="AdoMet_MTases"/>
    <property type="match status" value="1"/>
</dbReference>